<keyword evidence="9 11" id="KW-0482">Metalloprotease</keyword>
<feature type="domain" description="PDZ" evidence="12">
    <location>
        <begin position="210"/>
        <end position="279"/>
    </location>
</feature>
<dbReference type="GO" id="GO:0006508">
    <property type="term" value="P:proteolysis"/>
    <property type="evidence" value="ECO:0007669"/>
    <property type="project" value="UniProtKB-KW"/>
</dbReference>
<dbReference type="RefSeq" id="WP_341765218.1">
    <property type="nucleotide sequence ID" value="NZ_OZ034688.1"/>
</dbReference>
<reference evidence="13" key="1">
    <citation type="submission" date="2024-04" db="EMBL/GenBank/DDBJ databases">
        <authorList>
            <person name="Manzano-Marin A."/>
            <person name="Manzano-Marin A."/>
            <person name="Alejandro Manzano Marin A."/>
        </authorList>
    </citation>
    <scope>NUCLEOTIDE SEQUENCE [LARGE SCALE GENOMIC DNA]</scope>
    <source>
        <strain evidence="13">TABTEA</strain>
    </source>
</reference>
<dbReference type="InterPro" id="IPR036034">
    <property type="entry name" value="PDZ_sf"/>
</dbReference>
<dbReference type="SUPFAM" id="SSF50156">
    <property type="entry name" value="PDZ domain-like"/>
    <property type="match status" value="2"/>
</dbReference>
<evidence type="ECO:0000256" key="5">
    <source>
        <dbReference type="ARBA" id="ARBA00022692"/>
    </source>
</evidence>
<keyword evidence="6 11" id="KW-0378">Hydrolase</keyword>
<keyword evidence="5 11" id="KW-0812">Transmembrane</keyword>
<keyword evidence="4 13" id="KW-0645">Protease</keyword>
<sequence>MEFIWNLTAFIITIGVLITAHEFGHYFIARQCGVHIERFSIGFGKILWRKFNKHNTEFIIAMIPLGGYVKMMDEHTSIIPPEFRNMAFNNKKIWQRTAIIIAGPIANFLLAVIVYCLVYMIGTQSTKPIIEDIKPGSIAEFAKLTPKMEIISIDDIDTPNWNTVRLALIAKIGNSKIKTKILVEGSKKPLTKIINLKHWNFDPEKQDPIISIGIMPISSKTNNIIKKIKIGTAGDRSGLIPNDKIINVNGKNLNNWNTINNIIYNNPNIPLLLKIERNKKIIFLTLTPDIKKEQNNKQVGFAGIEFLVKPLENKYKIIEQYEPFLAFYKSIKKTWQLIKITVNMISKLCIGDIKLNNLNGPISIAKGAGVSAELGLVYYLMFIALISINLGVVNLFPLSVLDGGQLFFLLIEKIKGKPVSAKIQNISFKISILILIILMTLALFNDLSRF</sequence>
<keyword evidence="7 11" id="KW-0862">Zinc</keyword>
<protein>
    <recommendedName>
        <fullName evidence="11">Zinc metalloprotease</fullName>
        <ecNumber evidence="11">3.4.24.-</ecNumber>
    </recommendedName>
</protein>
<dbReference type="CDD" id="cd06163">
    <property type="entry name" value="S2P-M50_PDZ_RseP-like"/>
    <property type="match status" value="1"/>
</dbReference>
<dbReference type="NCBIfam" id="NF008046">
    <property type="entry name" value="PRK10779.1"/>
    <property type="match status" value="1"/>
</dbReference>
<evidence type="ECO:0000256" key="2">
    <source>
        <dbReference type="ARBA" id="ARBA00004141"/>
    </source>
</evidence>
<dbReference type="SMART" id="SM00228">
    <property type="entry name" value="PDZ"/>
    <property type="match status" value="2"/>
</dbReference>
<keyword evidence="11" id="KW-0479">Metal-binding</keyword>
<accession>A0ABP1CDN7</accession>
<dbReference type="CDD" id="cd23082">
    <property type="entry name" value="cpPDZ1_EcRseP-like"/>
    <property type="match status" value="1"/>
</dbReference>
<evidence type="ECO:0000256" key="8">
    <source>
        <dbReference type="ARBA" id="ARBA00022989"/>
    </source>
</evidence>
<evidence type="ECO:0000256" key="7">
    <source>
        <dbReference type="ARBA" id="ARBA00022833"/>
    </source>
</evidence>
<evidence type="ECO:0000259" key="12">
    <source>
        <dbReference type="SMART" id="SM00228"/>
    </source>
</evidence>
<dbReference type="NCBIfam" id="TIGR00054">
    <property type="entry name" value="RIP metalloprotease RseP"/>
    <property type="match status" value="1"/>
</dbReference>
<feature type="transmembrane region" description="Helical" evidence="11">
    <location>
        <begin position="378"/>
        <end position="411"/>
    </location>
</feature>
<dbReference type="EC" id="3.4.24.-" evidence="11"/>
<comment type="subcellular location">
    <subcellularLocation>
        <location evidence="2">Membrane</location>
        <topology evidence="2">Multi-pass membrane protein</topology>
    </subcellularLocation>
</comment>
<dbReference type="PANTHER" id="PTHR42837:SF2">
    <property type="entry name" value="MEMBRANE METALLOPROTEASE ARASP2, CHLOROPLASTIC-RELATED"/>
    <property type="match status" value="1"/>
</dbReference>
<dbReference type="Proteomes" id="UP001497533">
    <property type="component" value="Chromosome"/>
</dbReference>
<evidence type="ECO:0000256" key="11">
    <source>
        <dbReference type="RuleBase" id="RU362031"/>
    </source>
</evidence>
<evidence type="ECO:0000256" key="6">
    <source>
        <dbReference type="ARBA" id="ARBA00022801"/>
    </source>
</evidence>
<evidence type="ECO:0000256" key="10">
    <source>
        <dbReference type="ARBA" id="ARBA00023136"/>
    </source>
</evidence>
<dbReference type="InterPro" id="IPR008915">
    <property type="entry name" value="Peptidase_M50"/>
</dbReference>
<dbReference type="Gene3D" id="2.30.42.10">
    <property type="match status" value="2"/>
</dbReference>
<comment type="similarity">
    <text evidence="3 11">Belongs to the peptidase M50B family.</text>
</comment>
<feature type="transmembrane region" description="Helical" evidence="11">
    <location>
        <begin position="98"/>
        <end position="121"/>
    </location>
</feature>
<dbReference type="Pfam" id="PF02163">
    <property type="entry name" value="Peptidase_M50"/>
    <property type="match status" value="1"/>
</dbReference>
<dbReference type="EMBL" id="OZ034688">
    <property type="protein sequence ID" value="CAL1329173.1"/>
    <property type="molecule type" value="Genomic_DNA"/>
</dbReference>
<keyword evidence="8 11" id="KW-1133">Transmembrane helix</keyword>
<evidence type="ECO:0000256" key="4">
    <source>
        <dbReference type="ARBA" id="ARBA00022670"/>
    </source>
</evidence>
<keyword evidence="14" id="KW-1185">Reference proteome</keyword>
<dbReference type="GO" id="GO:0008233">
    <property type="term" value="F:peptidase activity"/>
    <property type="evidence" value="ECO:0007669"/>
    <property type="project" value="UniProtKB-KW"/>
</dbReference>
<evidence type="ECO:0000256" key="9">
    <source>
        <dbReference type="ARBA" id="ARBA00023049"/>
    </source>
</evidence>
<evidence type="ECO:0000256" key="1">
    <source>
        <dbReference type="ARBA" id="ARBA00001947"/>
    </source>
</evidence>
<gene>
    <name evidence="13" type="primary">rseP</name>
    <name evidence="13" type="ORF">PRHACTZTBTEA_248</name>
</gene>
<evidence type="ECO:0000256" key="3">
    <source>
        <dbReference type="ARBA" id="ARBA00007931"/>
    </source>
</evidence>
<comment type="cofactor">
    <cofactor evidence="1 11">
        <name>Zn(2+)</name>
        <dbReference type="ChEBI" id="CHEBI:29105"/>
    </cofactor>
</comment>
<dbReference type="InterPro" id="IPR001478">
    <property type="entry name" value="PDZ"/>
</dbReference>
<evidence type="ECO:0000313" key="13">
    <source>
        <dbReference type="EMBL" id="CAL1329173.1"/>
    </source>
</evidence>
<feature type="transmembrane region" description="Helical" evidence="11">
    <location>
        <begin position="423"/>
        <end position="444"/>
    </location>
</feature>
<name>A0ABP1CDN7_9GAMM</name>
<feature type="domain" description="PDZ" evidence="12">
    <location>
        <begin position="107"/>
        <end position="185"/>
    </location>
</feature>
<dbReference type="PANTHER" id="PTHR42837">
    <property type="entry name" value="REGULATOR OF SIGMA-E PROTEASE RSEP"/>
    <property type="match status" value="1"/>
</dbReference>
<feature type="transmembrane region" description="Helical" evidence="11">
    <location>
        <begin position="6"/>
        <end position="28"/>
    </location>
</feature>
<dbReference type="InterPro" id="IPR004387">
    <property type="entry name" value="Pept_M50_Zn"/>
</dbReference>
<proteinExistence type="inferred from homology"/>
<keyword evidence="10 11" id="KW-0472">Membrane</keyword>
<organism evidence="13 14">
    <name type="scientific">Candidatus Providencia siddallii</name>
    <dbReference type="NCBI Taxonomy" id="1715285"/>
    <lineage>
        <taxon>Bacteria</taxon>
        <taxon>Pseudomonadati</taxon>
        <taxon>Pseudomonadota</taxon>
        <taxon>Gammaproteobacteria</taxon>
        <taxon>Enterobacterales</taxon>
        <taxon>Morganellaceae</taxon>
        <taxon>Providencia</taxon>
    </lineage>
</organism>
<evidence type="ECO:0000313" key="14">
    <source>
        <dbReference type="Proteomes" id="UP001497533"/>
    </source>
</evidence>